<sequence>MRRIFAAVLLFLPLTGCVVYEHDHDRGGWYGHPRHYRSAPPPPAYYGGPYQGWHR</sequence>
<organism evidence="1 2">
    <name type="scientific">Pseudomonas triclosanedens</name>
    <dbReference type="NCBI Taxonomy" id="2961893"/>
    <lineage>
        <taxon>Bacteria</taxon>
        <taxon>Pseudomonadati</taxon>
        <taxon>Pseudomonadota</taxon>
        <taxon>Gammaproteobacteria</taxon>
        <taxon>Pseudomonadales</taxon>
        <taxon>Pseudomonadaceae</taxon>
        <taxon>Pseudomonas</taxon>
    </lineage>
</organism>
<gene>
    <name evidence="1" type="ORF">OU419_06960</name>
</gene>
<dbReference type="RefSeq" id="WP_254471734.1">
    <property type="nucleotide sequence ID" value="NZ_CP113432.1"/>
</dbReference>
<name>A0ABY7A198_9PSED</name>
<proteinExistence type="predicted"/>
<dbReference type="Proteomes" id="UP001163624">
    <property type="component" value="Chromosome"/>
</dbReference>
<evidence type="ECO:0008006" key="3">
    <source>
        <dbReference type="Google" id="ProtNLM"/>
    </source>
</evidence>
<evidence type="ECO:0000313" key="1">
    <source>
        <dbReference type="EMBL" id="WAI50989.1"/>
    </source>
</evidence>
<dbReference type="EMBL" id="CP113432">
    <property type="protein sequence ID" value="WAI50989.1"/>
    <property type="molecule type" value="Genomic_DNA"/>
</dbReference>
<accession>A0ABY7A198</accession>
<keyword evidence="2" id="KW-1185">Reference proteome</keyword>
<evidence type="ECO:0000313" key="2">
    <source>
        <dbReference type="Proteomes" id="UP001163624"/>
    </source>
</evidence>
<reference evidence="1" key="1">
    <citation type="submission" date="2022-11" db="EMBL/GenBank/DDBJ databases">
        <title>Pseudomonas triclosanedens sp. nov., a triclosan degrader isolated from activated sludge.</title>
        <authorList>
            <person name="Yin Y."/>
            <person name="Lu Z."/>
        </authorList>
    </citation>
    <scope>NUCLEOTIDE SEQUENCE</scope>
    <source>
        <strain evidence="1">ZM23</strain>
    </source>
</reference>
<protein>
    <recommendedName>
        <fullName evidence="3">Lipoprotein</fullName>
    </recommendedName>
</protein>